<protein>
    <submittedName>
        <fullName evidence="1">Uncharacterized protein</fullName>
    </submittedName>
</protein>
<accession>X0VIG7</accession>
<reference evidence="1" key="1">
    <citation type="journal article" date="2014" name="Front. Microbiol.">
        <title>High frequency of phylogenetically diverse reductive dehalogenase-homologous genes in deep subseafloor sedimentary metagenomes.</title>
        <authorList>
            <person name="Kawai M."/>
            <person name="Futagami T."/>
            <person name="Toyoda A."/>
            <person name="Takaki Y."/>
            <person name="Nishi S."/>
            <person name="Hori S."/>
            <person name="Arai W."/>
            <person name="Tsubouchi T."/>
            <person name="Morono Y."/>
            <person name="Uchiyama I."/>
            <person name="Ito T."/>
            <person name="Fujiyama A."/>
            <person name="Inagaki F."/>
            <person name="Takami H."/>
        </authorList>
    </citation>
    <scope>NUCLEOTIDE SEQUENCE</scope>
    <source>
        <strain evidence="1">Expedition CK06-06</strain>
    </source>
</reference>
<feature type="non-terminal residue" evidence="1">
    <location>
        <position position="31"/>
    </location>
</feature>
<sequence length="31" mass="3546">MERLKRRFGVERRETGAGVQNVDLDLRAGIC</sequence>
<evidence type="ECO:0000313" key="1">
    <source>
        <dbReference type="EMBL" id="GAG18089.1"/>
    </source>
</evidence>
<gene>
    <name evidence="1" type="ORF">S01H1_58245</name>
</gene>
<dbReference type="EMBL" id="BARS01038041">
    <property type="protein sequence ID" value="GAG18089.1"/>
    <property type="molecule type" value="Genomic_DNA"/>
</dbReference>
<name>X0VIG7_9ZZZZ</name>
<organism evidence="1">
    <name type="scientific">marine sediment metagenome</name>
    <dbReference type="NCBI Taxonomy" id="412755"/>
    <lineage>
        <taxon>unclassified sequences</taxon>
        <taxon>metagenomes</taxon>
        <taxon>ecological metagenomes</taxon>
    </lineage>
</organism>
<comment type="caution">
    <text evidence="1">The sequence shown here is derived from an EMBL/GenBank/DDBJ whole genome shotgun (WGS) entry which is preliminary data.</text>
</comment>
<proteinExistence type="predicted"/>
<dbReference type="AlphaFoldDB" id="X0VIG7"/>